<proteinExistence type="predicted"/>
<dbReference type="AlphaFoldDB" id="A0A1H5Z7A4"/>
<reference evidence="2" key="1">
    <citation type="submission" date="2016-10" db="EMBL/GenBank/DDBJ databases">
        <authorList>
            <person name="Varghese N."/>
            <person name="Submissions S."/>
        </authorList>
    </citation>
    <scope>NUCLEOTIDE SEQUENCE [LARGE SCALE GENOMIC DNA]</scope>
    <source>
        <strain evidence="2">CGMCC 1.9230</strain>
    </source>
</reference>
<evidence type="ECO:0000313" key="1">
    <source>
        <dbReference type="EMBL" id="SEG31256.1"/>
    </source>
</evidence>
<protein>
    <submittedName>
        <fullName evidence="1">Uncharacterized protein</fullName>
    </submittedName>
</protein>
<dbReference type="OrthoDB" id="1364897at2"/>
<dbReference type="EMBL" id="FNVP01000009">
    <property type="protein sequence ID" value="SEG31256.1"/>
    <property type="molecule type" value="Genomic_DNA"/>
</dbReference>
<sequence>MKTKAVILNLRVARATDFSDELGQKKYGCMYFQQSIKGTFCNQPYFFHENTNLEVFKELYQTEQIWVLAGIFDDVEIIEKRKPIITNETKKYHKSHKSPRPCLCSK</sequence>
<dbReference type="RefSeq" id="WP_104000317.1">
    <property type="nucleotide sequence ID" value="NZ_FNVP01000009.1"/>
</dbReference>
<organism evidence="1 2">
    <name type="scientific">Flavobacterium urumqiense</name>
    <dbReference type="NCBI Taxonomy" id="935224"/>
    <lineage>
        <taxon>Bacteria</taxon>
        <taxon>Pseudomonadati</taxon>
        <taxon>Bacteroidota</taxon>
        <taxon>Flavobacteriia</taxon>
        <taxon>Flavobacteriales</taxon>
        <taxon>Flavobacteriaceae</taxon>
        <taxon>Flavobacterium</taxon>
    </lineage>
</organism>
<accession>A0A1H5Z7A4</accession>
<gene>
    <name evidence="1" type="ORF">SAMN04488130_10998</name>
</gene>
<evidence type="ECO:0000313" key="2">
    <source>
        <dbReference type="Proteomes" id="UP000236737"/>
    </source>
</evidence>
<name>A0A1H5Z7A4_9FLAO</name>
<keyword evidence="2" id="KW-1185">Reference proteome</keyword>
<dbReference type="Proteomes" id="UP000236737">
    <property type="component" value="Unassembled WGS sequence"/>
</dbReference>